<dbReference type="Proteomes" id="UP000501466">
    <property type="component" value="Chromosome"/>
</dbReference>
<reference evidence="10" key="1">
    <citation type="submission" date="2019-11" db="EMBL/GenBank/DDBJ databases">
        <title>Isolation and characterization of two novel species in the genus Thiomicrorhabdus.</title>
        <authorList>
            <person name="Mochizuki J."/>
            <person name="Kojima H."/>
            <person name="Fukui M."/>
        </authorList>
    </citation>
    <scope>NUCLEOTIDE SEQUENCE [LARGE SCALE GENOMIC DNA]</scope>
    <source>
        <strain evidence="10">AkT22</strain>
    </source>
</reference>
<dbReference type="EC" id="2.1.1.173" evidence="6"/>
<dbReference type="CDD" id="cd11715">
    <property type="entry name" value="THUMP_AdoMetMT"/>
    <property type="match status" value="1"/>
</dbReference>
<proteinExistence type="inferred from homology"/>
<keyword evidence="3 6" id="KW-0489">Methyltransferase</keyword>
<dbReference type="GO" id="GO:0005737">
    <property type="term" value="C:cytoplasm"/>
    <property type="evidence" value="ECO:0007669"/>
    <property type="project" value="UniProtKB-SubCell"/>
</dbReference>
<keyword evidence="7" id="KW-0694">RNA-binding</keyword>
<dbReference type="RefSeq" id="WP_173290606.1">
    <property type="nucleotide sequence ID" value="NZ_AP021888.1"/>
</dbReference>
<dbReference type="GO" id="GO:0052915">
    <property type="term" value="F:23S rRNA (guanine(2445)-N(2))-methyltransferase activity"/>
    <property type="evidence" value="ECO:0007669"/>
    <property type="project" value="UniProtKB-UniRule"/>
</dbReference>
<evidence type="ECO:0000256" key="4">
    <source>
        <dbReference type="ARBA" id="ARBA00022679"/>
    </source>
</evidence>
<dbReference type="GO" id="GO:0070043">
    <property type="term" value="F:rRNA (guanine-N7-)-methyltransferase activity"/>
    <property type="evidence" value="ECO:0007669"/>
    <property type="project" value="UniProtKB-UniRule"/>
</dbReference>
<dbReference type="Gene3D" id="3.30.750.80">
    <property type="entry name" value="RNA methyltransferase domain (HRMD) like"/>
    <property type="match status" value="1"/>
</dbReference>
<evidence type="ECO:0000256" key="6">
    <source>
        <dbReference type="HAMAP-Rule" id="MF_01858"/>
    </source>
</evidence>
<dbReference type="InterPro" id="IPR054170">
    <property type="entry name" value="RlmL_1st"/>
</dbReference>
<dbReference type="AlphaFoldDB" id="A0A6F8PL96"/>
<dbReference type="Pfam" id="PF22020">
    <property type="entry name" value="RlmL_1st"/>
    <property type="match status" value="1"/>
</dbReference>
<keyword evidence="10" id="KW-1185">Reference proteome</keyword>
<dbReference type="Gene3D" id="3.30.2130.30">
    <property type="match status" value="1"/>
</dbReference>
<dbReference type="GO" id="GO:0003723">
    <property type="term" value="F:RNA binding"/>
    <property type="evidence" value="ECO:0007669"/>
    <property type="project" value="UniProtKB-UniRule"/>
</dbReference>
<feature type="domain" description="THUMP" evidence="8">
    <location>
        <begin position="43"/>
        <end position="154"/>
    </location>
</feature>
<keyword evidence="1 6" id="KW-0963">Cytoplasm</keyword>
<keyword evidence="5 6" id="KW-0949">S-adenosyl-L-methionine</keyword>
<dbReference type="EMBL" id="AP021888">
    <property type="protein sequence ID" value="BBP42834.1"/>
    <property type="molecule type" value="Genomic_DNA"/>
</dbReference>
<dbReference type="SUPFAM" id="SSF53335">
    <property type="entry name" value="S-adenosyl-L-methionine-dependent methyltransferases"/>
    <property type="match status" value="2"/>
</dbReference>
<protein>
    <recommendedName>
        <fullName evidence="6">Ribosomal RNA large subunit methyltransferase K/L</fullName>
    </recommendedName>
    <domain>
        <recommendedName>
            <fullName evidence="6">23S rRNA m2G2445 methyltransferase</fullName>
            <ecNumber evidence="6">2.1.1.173</ecNumber>
        </recommendedName>
        <alternativeName>
            <fullName evidence="6">rRNA (guanine-N(2)-)-methyltransferase RlmL</fullName>
        </alternativeName>
    </domain>
    <domain>
        <recommendedName>
            <fullName evidence="6">23S rRNA m7G2069 methyltransferase</fullName>
            <ecNumber evidence="6">2.1.1.264</ecNumber>
        </recommendedName>
        <alternativeName>
            <fullName evidence="6">rRNA (guanine-N(7)-)-methyltransferase RlmK</fullName>
        </alternativeName>
    </domain>
</protein>
<dbReference type="EC" id="2.1.1.264" evidence="6"/>
<evidence type="ECO:0000259" key="8">
    <source>
        <dbReference type="PROSITE" id="PS51165"/>
    </source>
</evidence>
<evidence type="ECO:0000256" key="7">
    <source>
        <dbReference type="PROSITE-ProRule" id="PRU00529"/>
    </source>
</evidence>
<comment type="subcellular location">
    <subcellularLocation>
        <location evidence="6">Cytoplasm</location>
    </subcellularLocation>
</comment>
<dbReference type="InterPro" id="IPR002052">
    <property type="entry name" value="DNA_methylase_N6_adenine_CS"/>
</dbReference>
<dbReference type="InterPro" id="IPR017244">
    <property type="entry name" value="23SrRNA_methyltr_KL"/>
</dbReference>
<comment type="catalytic activity">
    <reaction evidence="6">
        <text>guanosine(2445) in 23S rRNA + S-adenosyl-L-methionine = N(2)-methylguanosine(2445) in 23S rRNA + S-adenosyl-L-homocysteine + H(+)</text>
        <dbReference type="Rhea" id="RHEA:42740"/>
        <dbReference type="Rhea" id="RHEA-COMP:10215"/>
        <dbReference type="Rhea" id="RHEA-COMP:10216"/>
        <dbReference type="ChEBI" id="CHEBI:15378"/>
        <dbReference type="ChEBI" id="CHEBI:57856"/>
        <dbReference type="ChEBI" id="CHEBI:59789"/>
        <dbReference type="ChEBI" id="CHEBI:74269"/>
        <dbReference type="ChEBI" id="CHEBI:74481"/>
        <dbReference type="EC" id="2.1.1.173"/>
    </reaction>
</comment>
<comment type="catalytic activity">
    <reaction evidence="6">
        <text>guanosine(2069) in 23S rRNA + S-adenosyl-L-methionine = N(2)-methylguanosine(2069) in 23S rRNA + S-adenosyl-L-homocysteine + H(+)</text>
        <dbReference type="Rhea" id="RHEA:43772"/>
        <dbReference type="Rhea" id="RHEA-COMP:10688"/>
        <dbReference type="Rhea" id="RHEA-COMP:10689"/>
        <dbReference type="ChEBI" id="CHEBI:15378"/>
        <dbReference type="ChEBI" id="CHEBI:57856"/>
        <dbReference type="ChEBI" id="CHEBI:59789"/>
        <dbReference type="ChEBI" id="CHEBI:74269"/>
        <dbReference type="ChEBI" id="CHEBI:74481"/>
        <dbReference type="EC" id="2.1.1.264"/>
    </reaction>
</comment>
<dbReference type="Pfam" id="PF10672">
    <property type="entry name" value="Methyltrans_SAM"/>
    <property type="match status" value="1"/>
</dbReference>
<dbReference type="Pfam" id="PF01170">
    <property type="entry name" value="UPF0020"/>
    <property type="match status" value="1"/>
</dbReference>
<keyword evidence="2 6" id="KW-0698">rRNA processing</keyword>
<dbReference type="InterPro" id="IPR004114">
    <property type="entry name" value="THUMP_dom"/>
</dbReference>
<accession>A0A6F8PL96</accession>
<dbReference type="PROSITE" id="PS51165">
    <property type="entry name" value="THUMP"/>
    <property type="match status" value="1"/>
</dbReference>
<dbReference type="NCBIfam" id="NF008748">
    <property type="entry name" value="PRK11783.1"/>
    <property type="match status" value="1"/>
</dbReference>
<dbReference type="PIRSF" id="PIRSF037618">
    <property type="entry name" value="RNA_Mtase_bacteria_prd"/>
    <property type="match status" value="1"/>
</dbReference>
<evidence type="ECO:0000256" key="3">
    <source>
        <dbReference type="ARBA" id="ARBA00022603"/>
    </source>
</evidence>
<dbReference type="PANTHER" id="PTHR47313">
    <property type="entry name" value="RIBOSOMAL RNA LARGE SUBUNIT METHYLTRANSFERASE K/L"/>
    <property type="match status" value="1"/>
</dbReference>
<dbReference type="PROSITE" id="PS00092">
    <property type="entry name" value="N6_MTASE"/>
    <property type="match status" value="1"/>
</dbReference>
<comment type="similarity">
    <text evidence="6">Belongs to the methyltransferase superfamily. RlmKL family.</text>
</comment>
<dbReference type="KEGG" id="tzo:THMIRHAT_05800"/>
<dbReference type="CDD" id="cd02440">
    <property type="entry name" value="AdoMet_MTases"/>
    <property type="match status" value="1"/>
</dbReference>
<dbReference type="Gene3D" id="3.40.50.150">
    <property type="entry name" value="Vaccinia Virus protein VP39"/>
    <property type="match status" value="2"/>
</dbReference>
<evidence type="ECO:0000256" key="2">
    <source>
        <dbReference type="ARBA" id="ARBA00022552"/>
    </source>
</evidence>
<keyword evidence="4 6" id="KW-0808">Transferase</keyword>
<evidence type="ECO:0000256" key="5">
    <source>
        <dbReference type="ARBA" id="ARBA00022691"/>
    </source>
</evidence>
<dbReference type="Pfam" id="PF02926">
    <property type="entry name" value="THUMP"/>
    <property type="match status" value="1"/>
</dbReference>
<gene>
    <name evidence="6 9" type="primary">rlmL</name>
    <name evidence="9" type="ORF">THMIRHAT_05800</name>
</gene>
<evidence type="ECO:0000256" key="1">
    <source>
        <dbReference type="ARBA" id="ARBA00022490"/>
    </source>
</evidence>
<sequence>MCRFFATCPKGMSELLKEELESFGAESVKVQPSGATFEGDMEVGYRAVLWSRLANRIYYTLLETELDNQEALTPAVSAIEWSEHLDAEGTFLVSFSGQGLNITHTHFGALKIKDGIVDYFRGIGDVRPSVDTDYPDVRIHGHVNRNRITLGLDLSGHSLHQRGYREGTQVTAPLKENTAAAILMRAGWPEIAKQGGCFYDPMCGSATFLVEAAMMASDCAPGMMKADEKGLVTWKQYDAVLWQKLLDEAAVRESIGLKTLPHIYGSDISHKSLEIARISIQQAGYDDIIEIKQMSVVQGRKWGEWTPGLIVTNPPYGERLGELEEVKQTYLQLGDFIKAEFAGWQAAVLTCNSELGMYLGIKAKRSHDFFNGAMECKLFRFDVEESWFRQPAIALNQDLPEKLQQLQPELATTEGAVMVANRIKKNLKGLKTWVKQNEIGAYRVYDADLPEYALAIDYYPTLEGGDWLMVAEYAPPKTVNPTKARRRLYEALAVLPSVFDIPSDRIVFKVRSQQKGSEQYEKLENQKQYFTIQEGLAKIRVNFTDYLDTGIFLDHREVRAYSAKLAQGKSFLNLFCYTATATIQAAMAGAKSSLSLDMSKTYLYWAQHNFWTNNMDDKKHRLQQQNVIEWLAKESENPTEKFDVIFLDPPSFSSSKRMDGTLDIQRDHVWIVQQALSLLTPDGKLMFSNNLRKFKLDEAAFEADWQIENITQKTMPKDFARNAKIHQAWVFSRKV</sequence>
<evidence type="ECO:0000313" key="9">
    <source>
        <dbReference type="EMBL" id="BBP42834.1"/>
    </source>
</evidence>
<dbReference type="HAMAP" id="MF_01858">
    <property type="entry name" value="23SrRNA_methyltr_KL"/>
    <property type="match status" value="1"/>
</dbReference>
<organism evidence="9 10">
    <name type="scientific">Thiosulfativibrio zosterae</name>
    <dbReference type="NCBI Taxonomy" id="2675053"/>
    <lineage>
        <taxon>Bacteria</taxon>
        <taxon>Pseudomonadati</taxon>
        <taxon>Pseudomonadota</taxon>
        <taxon>Gammaproteobacteria</taxon>
        <taxon>Thiotrichales</taxon>
        <taxon>Piscirickettsiaceae</taxon>
        <taxon>Thiosulfativibrio</taxon>
    </lineage>
</organism>
<dbReference type="InterPro" id="IPR019614">
    <property type="entry name" value="SAM-dep_methyl-trfase"/>
</dbReference>
<comment type="function">
    <text evidence="6">Specifically methylates the guanine in position 2445 (m2G2445) and the guanine in position 2069 (m7G2069) of 23S rRNA.</text>
</comment>
<dbReference type="SMART" id="SM00981">
    <property type="entry name" value="THUMP"/>
    <property type="match status" value="1"/>
</dbReference>
<dbReference type="PANTHER" id="PTHR47313:SF1">
    <property type="entry name" value="RIBOSOMAL RNA LARGE SUBUNIT METHYLTRANSFERASE K_L"/>
    <property type="match status" value="1"/>
</dbReference>
<evidence type="ECO:0000313" key="10">
    <source>
        <dbReference type="Proteomes" id="UP000501466"/>
    </source>
</evidence>
<dbReference type="InterPro" id="IPR029063">
    <property type="entry name" value="SAM-dependent_MTases_sf"/>
</dbReference>
<name>A0A6F8PL96_9GAMM</name>
<dbReference type="InterPro" id="IPR000241">
    <property type="entry name" value="RlmKL-like_Mtase"/>
</dbReference>